<dbReference type="Pfam" id="PF04773">
    <property type="entry name" value="FecR"/>
    <property type="match status" value="1"/>
</dbReference>
<proteinExistence type="predicted"/>
<accession>A0ABT5HW19</accession>
<feature type="domain" description="FecR protein" evidence="2">
    <location>
        <begin position="128"/>
        <end position="220"/>
    </location>
</feature>
<dbReference type="Gene3D" id="2.60.120.1440">
    <property type="match status" value="1"/>
</dbReference>
<reference evidence="3 4" key="1">
    <citation type="submission" date="2023-01" db="EMBL/GenBank/DDBJ databases">
        <title>Novel species of the genus Asticcacaulis isolated from rivers.</title>
        <authorList>
            <person name="Lu H."/>
        </authorList>
    </citation>
    <scope>NUCLEOTIDE SEQUENCE [LARGE SCALE GENOMIC DNA]</scope>
    <source>
        <strain evidence="3 4">BYS171W</strain>
    </source>
</reference>
<protein>
    <submittedName>
        <fullName evidence="3">FecR domain-containing protein</fullName>
    </submittedName>
</protein>
<sequence>MTKGLIKGMPQAASDAADWWLARRVLGTLSARDEAAFQVWLSDPANAEAYAAASRLFDDIGGLAAESEFLHLRKEALTVAPEVRSNRMRVAASIGLMVIAGAAVFGVVATGSDYAPGRSEASLAATKRYETRLGERRKVSLDDGSVVSMNTDTIVEVVFSKHRRDIRLLRGEALFEVAHNTAWPFVVTAGDRHVVAVGTAFNVRLNGDDVRVVLVEGKVRVEPLQPKGIERVLPQLAAEQLVAGEQLTATTGVSDVKVETADVKRSISWQEGQVVFRDDALSVAVAEFNRYSDVRLMITDPKVADLRVSGVFRVDRPQNFVAAVTGFYPVEARRTSAGTTELVWRDSGSIEK</sequence>
<keyword evidence="1" id="KW-0812">Transmembrane</keyword>
<gene>
    <name evidence="3" type="ORF">PQU92_13265</name>
</gene>
<comment type="caution">
    <text evidence="3">The sequence shown here is derived from an EMBL/GenBank/DDBJ whole genome shotgun (WGS) entry which is preliminary data.</text>
</comment>
<dbReference type="EMBL" id="JAQQKX010000011">
    <property type="protein sequence ID" value="MDC7684254.1"/>
    <property type="molecule type" value="Genomic_DNA"/>
</dbReference>
<evidence type="ECO:0000259" key="2">
    <source>
        <dbReference type="Pfam" id="PF04773"/>
    </source>
</evidence>
<dbReference type="Proteomes" id="UP001214854">
    <property type="component" value="Unassembled WGS sequence"/>
</dbReference>
<keyword evidence="4" id="KW-1185">Reference proteome</keyword>
<dbReference type="PIRSF" id="PIRSF018266">
    <property type="entry name" value="FecR"/>
    <property type="match status" value="1"/>
</dbReference>
<feature type="transmembrane region" description="Helical" evidence="1">
    <location>
        <begin position="90"/>
        <end position="109"/>
    </location>
</feature>
<evidence type="ECO:0000313" key="4">
    <source>
        <dbReference type="Proteomes" id="UP001214854"/>
    </source>
</evidence>
<keyword evidence="1" id="KW-0472">Membrane</keyword>
<name>A0ABT5HW19_9CAUL</name>
<dbReference type="RefSeq" id="WP_272748716.1">
    <property type="nucleotide sequence ID" value="NZ_JAQQKX010000011.1"/>
</dbReference>
<evidence type="ECO:0000313" key="3">
    <source>
        <dbReference type="EMBL" id="MDC7684254.1"/>
    </source>
</evidence>
<dbReference type="InterPro" id="IPR012373">
    <property type="entry name" value="Ferrdict_sens_TM"/>
</dbReference>
<keyword evidence="1" id="KW-1133">Transmembrane helix</keyword>
<dbReference type="InterPro" id="IPR006860">
    <property type="entry name" value="FecR"/>
</dbReference>
<organism evidence="3 4">
    <name type="scientific">Asticcacaulis aquaticus</name>
    <dbReference type="NCBI Taxonomy" id="2984212"/>
    <lineage>
        <taxon>Bacteria</taxon>
        <taxon>Pseudomonadati</taxon>
        <taxon>Pseudomonadota</taxon>
        <taxon>Alphaproteobacteria</taxon>
        <taxon>Caulobacterales</taxon>
        <taxon>Caulobacteraceae</taxon>
        <taxon>Asticcacaulis</taxon>
    </lineage>
</organism>
<dbReference type="PANTHER" id="PTHR30273">
    <property type="entry name" value="PERIPLASMIC SIGNAL SENSOR AND SIGMA FACTOR ACTIVATOR FECR-RELATED"/>
    <property type="match status" value="1"/>
</dbReference>
<evidence type="ECO:0000256" key="1">
    <source>
        <dbReference type="SAM" id="Phobius"/>
    </source>
</evidence>
<dbReference type="PANTHER" id="PTHR30273:SF2">
    <property type="entry name" value="PROTEIN FECR"/>
    <property type="match status" value="1"/>
</dbReference>